<dbReference type="InterPro" id="IPR001283">
    <property type="entry name" value="CRISP-related"/>
</dbReference>
<keyword evidence="1" id="KW-1133">Transmembrane helix</keyword>
<dbReference type="PRINTS" id="PR00837">
    <property type="entry name" value="V5TPXLIKE"/>
</dbReference>
<dbReference type="SUPFAM" id="SSF55797">
    <property type="entry name" value="PR-1-like"/>
    <property type="match status" value="1"/>
</dbReference>
<dbReference type="SMART" id="SM00198">
    <property type="entry name" value="SCP"/>
    <property type="match status" value="1"/>
</dbReference>
<dbReference type="EMBL" id="JASCZI010212123">
    <property type="protein sequence ID" value="MED6198443.1"/>
    <property type="molecule type" value="Genomic_DNA"/>
</dbReference>
<evidence type="ECO:0000259" key="2">
    <source>
        <dbReference type="SMART" id="SM00198"/>
    </source>
</evidence>
<accession>A0ABU6XNR6</accession>
<dbReference type="InterPro" id="IPR035940">
    <property type="entry name" value="CAP_sf"/>
</dbReference>
<protein>
    <recommendedName>
        <fullName evidence="2">SCP domain-containing protein</fullName>
    </recommendedName>
</protein>
<dbReference type="Proteomes" id="UP001341840">
    <property type="component" value="Unassembled WGS sequence"/>
</dbReference>
<sequence>MVINKKMIIIIIIISFVSMLLALRISGNNEVETSPEEYLERQNAARADVGVPPLKWDVKIEKRARETADRLVQDCLNGEADRWVPPMYGINVAWNLGDPHFTGIDAVKGWVAEKLYYDHITNSCIRGKNCDCYTQIVWGESTRVGCARACCKKGCTIVVCLYYPLGNVLGERPFYLLH</sequence>
<dbReference type="InterPro" id="IPR014044">
    <property type="entry name" value="CAP_dom"/>
</dbReference>
<dbReference type="PANTHER" id="PTHR10334">
    <property type="entry name" value="CYSTEINE-RICH SECRETORY PROTEIN-RELATED"/>
    <property type="match status" value="1"/>
</dbReference>
<gene>
    <name evidence="3" type="ORF">PIB30_066317</name>
</gene>
<reference evidence="3 4" key="1">
    <citation type="journal article" date="2023" name="Plants (Basel)">
        <title>Bridging the Gap: Combining Genomics and Transcriptomics Approaches to Understand Stylosanthes scabra, an Orphan Legume from the Brazilian Caatinga.</title>
        <authorList>
            <person name="Ferreira-Neto J.R.C."/>
            <person name="da Silva M.D."/>
            <person name="Binneck E."/>
            <person name="de Melo N.F."/>
            <person name="da Silva R.H."/>
            <person name="de Melo A.L.T.M."/>
            <person name="Pandolfi V."/>
            <person name="Bustamante F.O."/>
            <person name="Brasileiro-Vidal A.C."/>
            <person name="Benko-Iseppon A.M."/>
        </authorList>
    </citation>
    <scope>NUCLEOTIDE SEQUENCE [LARGE SCALE GENOMIC DNA]</scope>
    <source>
        <tissue evidence="3">Leaves</tissue>
    </source>
</reference>
<dbReference type="Pfam" id="PF00188">
    <property type="entry name" value="CAP"/>
    <property type="match status" value="1"/>
</dbReference>
<feature type="domain" description="SCP" evidence="2">
    <location>
        <begin position="33"/>
        <end position="170"/>
    </location>
</feature>
<keyword evidence="4" id="KW-1185">Reference proteome</keyword>
<keyword evidence="1" id="KW-0812">Transmembrane</keyword>
<evidence type="ECO:0000256" key="1">
    <source>
        <dbReference type="SAM" id="Phobius"/>
    </source>
</evidence>
<feature type="transmembrane region" description="Helical" evidence="1">
    <location>
        <begin position="7"/>
        <end position="25"/>
    </location>
</feature>
<proteinExistence type="predicted"/>
<organism evidence="3 4">
    <name type="scientific">Stylosanthes scabra</name>
    <dbReference type="NCBI Taxonomy" id="79078"/>
    <lineage>
        <taxon>Eukaryota</taxon>
        <taxon>Viridiplantae</taxon>
        <taxon>Streptophyta</taxon>
        <taxon>Embryophyta</taxon>
        <taxon>Tracheophyta</taxon>
        <taxon>Spermatophyta</taxon>
        <taxon>Magnoliopsida</taxon>
        <taxon>eudicotyledons</taxon>
        <taxon>Gunneridae</taxon>
        <taxon>Pentapetalae</taxon>
        <taxon>rosids</taxon>
        <taxon>fabids</taxon>
        <taxon>Fabales</taxon>
        <taxon>Fabaceae</taxon>
        <taxon>Papilionoideae</taxon>
        <taxon>50 kb inversion clade</taxon>
        <taxon>dalbergioids sensu lato</taxon>
        <taxon>Dalbergieae</taxon>
        <taxon>Pterocarpus clade</taxon>
        <taxon>Stylosanthes</taxon>
    </lineage>
</organism>
<name>A0ABU6XNR6_9FABA</name>
<evidence type="ECO:0000313" key="3">
    <source>
        <dbReference type="EMBL" id="MED6198443.1"/>
    </source>
</evidence>
<comment type="caution">
    <text evidence="3">The sequence shown here is derived from an EMBL/GenBank/DDBJ whole genome shotgun (WGS) entry which is preliminary data.</text>
</comment>
<keyword evidence="1" id="KW-0472">Membrane</keyword>
<evidence type="ECO:0000313" key="4">
    <source>
        <dbReference type="Proteomes" id="UP001341840"/>
    </source>
</evidence>
<dbReference type="Gene3D" id="3.40.33.10">
    <property type="entry name" value="CAP"/>
    <property type="match status" value="1"/>
</dbReference>